<dbReference type="GO" id="GO:0043138">
    <property type="term" value="F:3'-5' DNA helicase activity"/>
    <property type="evidence" value="ECO:0007669"/>
    <property type="project" value="TreeGrafter"/>
</dbReference>
<comment type="subunit">
    <text evidence="8">Component of the replication restart primosome.</text>
</comment>
<keyword evidence="11" id="KW-1185">Reference proteome</keyword>
<proteinExistence type="inferred from homology"/>
<dbReference type="GO" id="GO:0006302">
    <property type="term" value="P:double-strand break repair"/>
    <property type="evidence" value="ECO:0007669"/>
    <property type="project" value="InterPro"/>
</dbReference>
<dbReference type="RefSeq" id="WP_068540951.1">
    <property type="nucleotide sequence ID" value="NZ_LSFI01000005.1"/>
</dbReference>
<feature type="binding site" evidence="8">
    <location>
        <position position="375"/>
    </location>
    <ligand>
        <name>Zn(2+)</name>
        <dbReference type="ChEBI" id="CHEBI:29105"/>
        <label>1</label>
    </ligand>
</feature>
<dbReference type="EMBL" id="LSFI01000005">
    <property type="protein sequence ID" value="OAG28430.1"/>
    <property type="molecule type" value="Genomic_DNA"/>
</dbReference>
<evidence type="ECO:0000256" key="7">
    <source>
        <dbReference type="ARBA" id="ARBA00023125"/>
    </source>
</evidence>
<feature type="binding site" evidence="8">
    <location>
        <position position="362"/>
    </location>
    <ligand>
        <name>Zn(2+)</name>
        <dbReference type="ChEBI" id="CHEBI:29105"/>
        <label>2</label>
    </ligand>
</feature>
<dbReference type="AlphaFoldDB" id="A0A177EAI1"/>
<dbReference type="Pfam" id="PF17764">
    <property type="entry name" value="PriA_3primeBD"/>
    <property type="match status" value="1"/>
</dbReference>
<accession>A0A177EAI1</accession>
<comment type="caution">
    <text evidence="8">As this protein does not have any detectable helicase domains, it probably does not have helicase activity.</text>
</comment>
<dbReference type="GO" id="GO:0005524">
    <property type="term" value="F:ATP binding"/>
    <property type="evidence" value="ECO:0007669"/>
    <property type="project" value="UniProtKB-UniRule"/>
</dbReference>
<comment type="caution">
    <text evidence="10">The sequence shown here is derived from an EMBL/GenBank/DDBJ whole genome shotgun (WGS) entry which is preliminary data.</text>
</comment>
<dbReference type="InterPro" id="IPR027417">
    <property type="entry name" value="P-loop_NTPase"/>
</dbReference>
<dbReference type="Gene3D" id="3.40.1440.60">
    <property type="entry name" value="PriA, 3(prime) DNA-binding domain"/>
    <property type="match status" value="1"/>
</dbReference>
<dbReference type="OrthoDB" id="9759544at2"/>
<comment type="cofactor">
    <cofactor evidence="8">
        <name>Zn(2+)</name>
        <dbReference type="ChEBI" id="CHEBI:29105"/>
    </cofactor>
    <text evidence="8">Binds 2 zinc ions per subunit.</text>
</comment>
<feature type="binding site" evidence="8">
    <location>
        <position position="335"/>
    </location>
    <ligand>
        <name>Zn(2+)</name>
        <dbReference type="ChEBI" id="CHEBI:29105"/>
        <label>1</label>
    </ligand>
</feature>
<evidence type="ECO:0000256" key="5">
    <source>
        <dbReference type="ARBA" id="ARBA00022833"/>
    </source>
</evidence>
<sequence>MENPQKRKAVDIVFPYRLEPLTYLTYEPLIPGTRVLVPLKNSLKIGLVWAESSYIPENVREIKKTIDKAPVLPENLLSFLKWMAGYYLTPAGEIIKYALPPSFFRLPKKKKVEPVEEIILLRGKKDYRAFLYFFENFNERTQKLKDRLKEALKQGSVIFLVPDRELLDFYAHFLAEHKPHVYHGDLTPKKREKIWRTLLKEEKQLIIGTRLAIFLPVPDLSLLVVEEEENLAYKQEEGFRANFKDLALMRGKTAGAKVLLASPAPSVKSFYFARHRRYSLEAGEAVFPRVKIIDLKETRSLLSQPLINAVRQALAKKKQVLLFLNRLGYSPHLICDTCGHFFSCPRCRTALRFHKREGYLKCPICTFRVQGPPLCPECGSETVRPLGMGTERLEEICERFFKGARIARFESHTKESPPVEKIDILIATARVKRFSPLPNLGCVAVIMADQLLTYPSYLAAEEAYQLLKKLAIIDDNSEEKLFLVQTFRPTHHVFEGLKSGYENFFQKELEFRYLQKFPPFGRLVEIILVGRDEPVKQALGLTEGLLERHGISFWGPLERHPRGKARASYLVQTEDLDLLREKLGIIKAELENSFKHRLRIVIDMNPI</sequence>
<evidence type="ECO:0000256" key="3">
    <source>
        <dbReference type="ARBA" id="ARBA00022723"/>
    </source>
</evidence>
<comment type="similarity">
    <text evidence="8">Belongs to the helicase family. PriA subfamily.</text>
</comment>
<feature type="binding site" evidence="8">
    <location>
        <position position="347"/>
    </location>
    <ligand>
        <name>Zn(2+)</name>
        <dbReference type="ChEBI" id="CHEBI:29105"/>
        <label>2</label>
    </ligand>
</feature>
<dbReference type="SUPFAM" id="SSF52540">
    <property type="entry name" value="P-loop containing nucleoside triphosphate hydrolases"/>
    <property type="match status" value="1"/>
</dbReference>
<evidence type="ECO:0000256" key="6">
    <source>
        <dbReference type="ARBA" id="ARBA00022840"/>
    </source>
</evidence>
<evidence type="ECO:0000259" key="9">
    <source>
        <dbReference type="Pfam" id="PF17764"/>
    </source>
</evidence>
<keyword evidence="6 8" id="KW-0067">ATP-binding</keyword>
<feature type="binding site" evidence="8">
    <location>
        <position position="365"/>
    </location>
    <ligand>
        <name>Zn(2+)</name>
        <dbReference type="ChEBI" id="CHEBI:29105"/>
        <label>2</label>
    </ligand>
</feature>
<dbReference type="PANTHER" id="PTHR30580:SF0">
    <property type="entry name" value="PRIMOSOMAL PROTEIN N"/>
    <property type="match status" value="1"/>
</dbReference>
<gene>
    <name evidence="8" type="primary">priA</name>
    <name evidence="10" type="ORF">TH606_01615</name>
</gene>
<name>A0A177EAI1_9BACT</name>
<keyword evidence="5 8" id="KW-0862">Zinc</keyword>
<keyword evidence="2 8" id="KW-0235">DNA replication</keyword>
<dbReference type="GO" id="GO:0006270">
    <property type="term" value="P:DNA replication initiation"/>
    <property type="evidence" value="ECO:0007669"/>
    <property type="project" value="TreeGrafter"/>
</dbReference>
<feature type="binding site" evidence="8">
    <location>
        <position position="338"/>
    </location>
    <ligand>
        <name>Zn(2+)</name>
        <dbReference type="ChEBI" id="CHEBI:29105"/>
        <label>1</label>
    </ligand>
</feature>
<dbReference type="InterPro" id="IPR042115">
    <property type="entry name" value="PriA_3primeBD_sf"/>
</dbReference>
<reference evidence="10 11" key="1">
    <citation type="submission" date="2016-02" db="EMBL/GenBank/DDBJ databases">
        <title>Draft genome sequence of Thermodesulfatator sp. S606.</title>
        <authorList>
            <person name="Lai Q."/>
            <person name="Cao J."/>
            <person name="Dupont S."/>
            <person name="Shao Z."/>
            <person name="Jebbar M."/>
            <person name="Alain K."/>
        </authorList>
    </citation>
    <scope>NUCLEOTIDE SEQUENCE [LARGE SCALE GENOMIC DNA]</scope>
    <source>
        <strain evidence="10 11">S606</strain>
    </source>
</reference>
<evidence type="ECO:0000256" key="8">
    <source>
        <dbReference type="HAMAP-Rule" id="MF_00983"/>
    </source>
</evidence>
<dbReference type="GO" id="GO:0008270">
    <property type="term" value="F:zinc ion binding"/>
    <property type="evidence" value="ECO:0007669"/>
    <property type="project" value="UniProtKB-UniRule"/>
</dbReference>
<dbReference type="Gene3D" id="3.40.50.300">
    <property type="entry name" value="P-loop containing nucleotide triphosphate hydrolases"/>
    <property type="match status" value="1"/>
</dbReference>
<dbReference type="InterPro" id="IPR041222">
    <property type="entry name" value="PriA_3primeBD"/>
</dbReference>
<dbReference type="GO" id="GO:0006310">
    <property type="term" value="P:DNA recombination"/>
    <property type="evidence" value="ECO:0007669"/>
    <property type="project" value="InterPro"/>
</dbReference>
<dbReference type="NCBIfam" id="TIGR00595">
    <property type="entry name" value="priA"/>
    <property type="match status" value="1"/>
</dbReference>
<dbReference type="STRING" id="1795632.TH606_01615"/>
<protein>
    <recommendedName>
        <fullName evidence="8">Probable replication restart protein PriA</fullName>
    </recommendedName>
    <alternativeName>
        <fullName evidence="8">Putative ATP-dependent DNA helicase PriA</fullName>
    </alternativeName>
</protein>
<dbReference type="HAMAP" id="MF_00983">
    <property type="entry name" value="PriA"/>
    <property type="match status" value="1"/>
</dbReference>
<evidence type="ECO:0000256" key="2">
    <source>
        <dbReference type="ARBA" id="ARBA00022705"/>
    </source>
</evidence>
<keyword evidence="1 8" id="KW-0639">Primosome</keyword>
<dbReference type="PANTHER" id="PTHR30580">
    <property type="entry name" value="PRIMOSOMAL PROTEIN N"/>
    <property type="match status" value="1"/>
</dbReference>
<evidence type="ECO:0000256" key="4">
    <source>
        <dbReference type="ARBA" id="ARBA00022741"/>
    </source>
</evidence>
<keyword evidence="4 8" id="KW-0547">Nucleotide-binding</keyword>
<evidence type="ECO:0000256" key="1">
    <source>
        <dbReference type="ARBA" id="ARBA00022515"/>
    </source>
</evidence>
<comment type="function">
    <text evidence="8">Initiates the restart of stalled replication forks, which reloads the replicative helicase on sites other than the origin of replication. Recognizes and binds to abandoned replication forks and remodels them to uncover a helicase loading site. Promotes assembly of the primosome at these replication forks.</text>
</comment>
<evidence type="ECO:0000313" key="11">
    <source>
        <dbReference type="Proteomes" id="UP000076964"/>
    </source>
</evidence>
<evidence type="ECO:0000313" key="10">
    <source>
        <dbReference type="EMBL" id="OAG28430.1"/>
    </source>
</evidence>
<dbReference type="GO" id="GO:1990077">
    <property type="term" value="C:primosome complex"/>
    <property type="evidence" value="ECO:0007669"/>
    <property type="project" value="UniProtKB-UniRule"/>
</dbReference>
<feature type="domain" description="Primosomal protein N' 3' DNA-binding" evidence="9">
    <location>
        <begin position="13"/>
        <end position="100"/>
    </location>
</feature>
<dbReference type="GO" id="GO:0003677">
    <property type="term" value="F:DNA binding"/>
    <property type="evidence" value="ECO:0007669"/>
    <property type="project" value="UniProtKB-UniRule"/>
</dbReference>
<organism evidence="10 11">
    <name type="scientific">Thermodesulfatator autotrophicus</name>
    <dbReference type="NCBI Taxonomy" id="1795632"/>
    <lineage>
        <taxon>Bacteria</taxon>
        <taxon>Pseudomonadati</taxon>
        <taxon>Thermodesulfobacteriota</taxon>
        <taxon>Thermodesulfobacteria</taxon>
        <taxon>Thermodesulfobacteriales</taxon>
        <taxon>Thermodesulfatatoraceae</taxon>
        <taxon>Thermodesulfatator</taxon>
    </lineage>
</organism>
<dbReference type="InterPro" id="IPR005259">
    <property type="entry name" value="PriA"/>
</dbReference>
<dbReference type="GO" id="GO:0006269">
    <property type="term" value="P:DNA replication, synthesis of primer"/>
    <property type="evidence" value="ECO:0007669"/>
    <property type="project" value="UniProtKB-KW"/>
</dbReference>
<dbReference type="Proteomes" id="UP000076964">
    <property type="component" value="Unassembled WGS sequence"/>
</dbReference>
<feature type="binding site" evidence="8">
    <location>
        <position position="378"/>
    </location>
    <ligand>
        <name>Zn(2+)</name>
        <dbReference type="ChEBI" id="CHEBI:29105"/>
        <label>1</label>
    </ligand>
</feature>
<feature type="binding site" evidence="8">
    <location>
        <position position="344"/>
    </location>
    <ligand>
        <name>Zn(2+)</name>
        <dbReference type="ChEBI" id="CHEBI:29105"/>
        <label>2</label>
    </ligand>
</feature>
<keyword evidence="7 8" id="KW-0238">DNA-binding</keyword>
<keyword evidence="3 8" id="KW-0479">Metal-binding</keyword>